<sequence>MQKKVLKNGVTILVQEERTSERVAGAVAVRMGSIYETDDDAGRGQVLIKSIVAGPPPASR</sequence>
<dbReference type="Proteomes" id="UP000319829">
    <property type="component" value="Unassembled WGS sequence"/>
</dbReference>
<evidence type="ECO:0000313" key="1">
    <source>
        <dbReference type="EMBL" id="TMQ55287.1"/>
    </source>
</evidence>
<protein>
    <submittedName>
        <fullName evidence="1">Insulinase family protein</fullName>
    </submittedName>
</protein>
<evidence type="ECO:0000313" key="2">
    <source>
        <dbReference type="Proteomes" id="UP000319829"/>
    </source>
</evidence>
<dbReference type="Gene3D" id="3.30.830.10">
    <property type="entry name" value="Metalloenzyme, LuxS/M16 peptidase-like"/>
    <property type="match status" value="1"/>
</dbReference>
<reference evidence="1 2" key="1">
    <citation type="journal article" date="2019" name="Nat. Microbiol.">
        <title>Mediterranean grassland soil C-N compound turnover is dependent on rainfall and depth, and is mediated by genomically divergent microorganisms.</title>
        <authorList>
            <person name="Diamond S."/>
            <person name="Andeer P.F."/>
            <person name="Li Z."/>
            <person name="Crits-Christoph A."/>
            <person name="Burstein D."/>
            <person name="Anantharaman K."/>
            <person name="Lane K.R."/>
            <person name="Thomas B.C."/>
            <person name="Pan C."/>
            <person name="Northen T.R."/>
            <person name="Banfield J.F."/>
        </authorList>
    </citation>
    <scope>NUCLEOTIDE SEQUENCE [LARGE SCALE GENOMIC DNA]</scope>
    <source>
        <strain evidence="1">WS_4</strain>
    </source>
</reference>
<dbReference type="AlphaFoldDB" id="A0A538SV69"/>
<proteinExistence type="predicted"/>
<dbReference type="EMBL" id="VBOU01000036">
    <property type="protein sequence ID" value="TMQ55287.1"/>
    <property type="molecule type" value="Genomic_DNA"/>
</dbReference>
<gene>
    <name evidence="1" type="ORF">E6K74_03645</name>
</gene>
<accession>A0A538SV69</accession>
<comment type="caution">
    <text evidence="1">The sequence shown here is derived from an EMBL/GenBank/DDBJ whole genome shotgun (WGS) entry which is preliminary data.</text>
</comment>
<name>A0A538SV69_UNCEI</name>
<organism evidence="1 2">
    <name type="scientific">Eiseniibacteriota bacterium</name>
    <dbReference type="NCBI Taxonomy" id="2212470"/>
    <lineage>
        <taxon>Bacteria</taxon>
        <taxon>Candidatus Eiseniibacteriota</taxon>
    </lineage>
</organism>